<name>G5C9B8_HETGA</name>
<keyword evidence="7 11" id="KW-0472">Membrane</keyword>
<feature type="transmembrane region" description="Helical" evidence="11">
    <location>
        <begin position="287"/>
        <end position="306"/>
    </location>
</feature>
<dbReference type="Proteomes" id="UP000006813">
    <property type="component" value="Unassembled WGS sequence"/>
</dbReference>
<feature type="transmembrane region" description="Helical" evidence="11">
    <location>
        <begin position="126"/>
        <end position="148"/>
    </location>
</feature>
<evidence type="ECO:0000256" key="4">
    <source>
        <dbReference type="ARBA" id="ARBA00022692"/>
    </source>
</evidence>
<gene>
    <name evidence="13" type="ORF">GW7_06496</name>
</gene>
<evidence type="ECO:0000256" key="6">
    <source>
        <dbReference type="ARBA" id="ARBA00022989"/>
    </source>
</evidence>
<evidence type="ECO:0000313" key="14">
    <source>
        <dbReference type="Proteomes" id="UP000006813"/>
    </source>
</evidence>
<feature type="transmembrane region" description="Helical" evidence="11">
    <location>
        <begin position="253"/>
        <end position="275"/>
    </location>
</feature>
<reference evidence="13 14" key="1">
    <citation type="journal article" date="2011" name="Nature">
        <title>Genome sequencing reveals insights into physiology and longevity of the naked mole rat.</title>
        <authorList>
            <person name="Kim E.B."/>
            <person name="Fang X."/>
            <person name="Fushan A.A."/>
            <person name="Huang Z."/>
            <person name="Lobanov A.V."/>
            <person name="Han L."/>
            <person name="Marino S.M."/>
            <person name="Sun X."/>
            <person name="Turanov A.A."/>
            <person name="Yang P."/>
            <person name="Yim S.H."/>
            <person name="Zhao X."/>
            <person name="Kasaikina M.V."/>
            <person name="Stoletzki N."/>
            <person name="Peng C."/>
            <person name="Polak P."/>
            <person name="Xiong Z."/>
            <person name="Kiezun A."/>
            <person name="Zhu Y."/>
            <person name="Chen Y."/>
            <person name="Kryukov G.V."/>
            <person name="Zhang Q."/>
            <person name="Peshkin L."/>
            <person name="Yang L."/>
            <person name="Bronson R.T."/>
            <person name="Buffenstein R."/>
            <person name="Wang B."/>
            <person name="Han C."/>
            <person name="Li Q."/>
            <person name="Chen L."/>
            <person name="Zhao W."/>
            <person name="Sunyaev S.R."/>
            <person name="Park T.J."/>
            <person name="Zhang G."/>
            <person name="Wang J."/>
            <person name="Gladyshev V.N."/>
        </authorList>
    </citation>
    <scope>NUCLEOTIDE SEQUENCE [LARGE SCALE GENOMIC DNA]</scope>
</reference>
<evidence type="ECO:0000256" key="11">
    <source>
        <dbReference type="SAM" id="Phobius"/>
    </source>
</evidence>
<protein>
    <submittedName>
        <fullName evidence="13">Olfactory receptor 2B11</fullName>
    </submittedName>
</protein>
<feature type="domain" description="G-protein coupled receptors family 1 profile" evidence="12">
    <location>
        <begin position="191"/>
        <end position="304"/>
    </location>
</feature>
<keyword evidence="4 11" id="KW-0812">Transmembrane</keyword>
<dbReference type="Pfam" id="PF13853">
    <property type="entry name" value="7tm_4"/>
    <property type="match status" value="1"/>
</dbReference>
<feature type="transmembrane region" description="Helical" evidence="11">
    <location>
        <begin position="93"/>
        <end position="114"/>
    </location>
</feature>
<comment type="subcellular location">
    <subcellularLocation>
        <location evidence="1">Cell membrane</location>
        <topology evidence="1">Multi-pass membrane protein</topology>
    </subcellularLocation>
</comment>
<keyword evidence="8 13" id="KW-0675">Receptor</keyword>
<dbReference type="SUPFAM" id="SSF81321">
    <property type="entry name" value="Family A G protein-coupled receptor-like"/>
    <property type="match status" value="1"/>
</dbReference>
<dbReference type="InterPro" id="IPR000276">
    <property type="entry name" value="GPCR_Rhodpsn"/>
</dbReference>
<organism evidence="13 14">
    <name type="scientific">Heterocephalus glaber</name>
    <name type="common">Naked mole rat</name>
    <dbReference type="NCBI Taxonomy" id="10181"/>
    <lineage>
        <taxon>Eukaryota</taxon>
        <taxon>Metazoa</taxon>
        <taxon>Chordata</taxon>
        <taxon>Craniata</taxon>
        <taxon>Vertebrata</taxon>
        <taxon>Euteleostomi</taxon>
        <taxon>Mammalia</taxon>
        <taxon>Eutheria</taxon>
        <taxon>Euarchontoglires</taxon>
        <taxon>Glires</taxon>
        <taxon>Rodentia</taxon>
        <taxon>Hystricomorpha</taxon>
        <taxon>Bathyergidae</taxon>
        <taxon>Heterocephalus</taxon>
    </lineage>
</organism>
<evidence type="ECO:0000256" key="7">
    <source>
        <dbReference type="ARBA" id="ARBA00023136"/>
    </source>
</evidence>
<proteinExistence type="predicted"/>
<dbReference type="GO" id="GO:0005886">
    <property type="term" value="C:plasma membrane"/>
    <property type="evidence" value="ECO:0007669"/>
    <property type="project" value="UniProtKB-SubCell"/>
</dbReference>
<dbReference type="Gene3D" id="1.20.1070.10">
    <property type="entry name" value="Rhodopsin 7-helix transmembrane proteins"/>
    <property type="match status" value="2"/>
</dbReference>
<dbReference type="InterPro" id="IPR000725">
    <property type="entry name" value="Olfact_rcpt"/>
</dbReference>
<evidence type="ECO:0000256" key="8">
    <source>
        <dbReference type="ARBA" id="ARBA00023170"/>
    </source>
</evidence>
<feature type="region of interest" description="Disordered" evidence="10">
    <location>
        <begin position="1"/>
        <end position="32"/>
    </location>
</feature>
<keyword evidence="2" id="KW-1003">Cell membrane</keyword>
<evidence type="ECO:0000256" key="9">
    <source>
        <dbReference type="ARBA" id="ARBA00023224"/>
    </source>
</evidence>
<evidence type="ECO:0000256" key="2">
    <source>
        <dbReference type="ARBA" id="ARBA00022475"/>
    </source>
</evidence>
<accession>G5C9B8</accession>
<dbReference type="PANTHER" id="PTHR26453">
    <property type="entry name" value="OLFACTORY RECEPTOR"/>
    <property type="match status" value="1"/>
</dbReference>
<dbReference type="PROSITE" id="PS50262">
    <property type="entry name" value="G_PROTEIN_RECEP_F1_2"/>
    <property type="match status" value="1"/>
</dbReference>
<sequence>MTPRPSQPAPHGTPDSGETPHNTPVDQLKMWPGVTNKPDVTQQYRMWTFCDCHGLDCTSSIYNAGAMERENVSFPNTFVLLGFSEFPWLERPLFAVVLVSYLLTLVGNSSIILLSLVDPRLQTPMYFFLDNLSLLDLCITCTILPQLLANLSGPDKTIAAWAASWSSGPGHSLIQATLTIQLPLCGQHTLDHFFCEVPVLIELACGDTSDNELALVIGAILFVLLAPLMVLISYTLIARAVLKLPSAEGRHKALSTCSSHLLVVTMFFGPSIYMYLQPPANSTQAKFMSFFYCIITPVLNPLIYTLRNNDVKRAWKRILQSQHGMKS</sequence>
<evidence type="ECO:0000256" key="3">
    <source>
        <dbReference type="ARBA" id="ARBA00022606"/>
    </source>
</evidence>
<keyword evidence="9" id="KW-0807">Transducer</keyword>
<keyword evidence="3" id="KW-0716">Sensory transduction</keyword>
<dbReference type="InParanoid" id="G5C9B8"/>
<keyword evidence="6 11" id="KW-1133">Transmembrane helix</keyword>
<dbReference type="InterPro" id="IPR017452">
    <property type="entry name" value="GPCR_Rhodpsn_7TM"/>
</dbReference>
<dbReference type="EMBL" id="JH174047">
    <property type="protein sequence ID" value="EHB18129.1"/>
    <property type="molecule type" value="Genomic_DNA"/>
</dbReference>
<evidence type="ECO:0000256" key="10">
    <source>
        <dbReference type="SAM" id="MobiDB-lite"/>
    </source>
</evidence>
<evidence type="ECO:0000259" key="12">
    <source>
        <dbReference type="PROSITE" id="PS50262"/>
    </source>
</evidence>
<dbReference type="PRINTS" id="PR00245">
    <property type="entry name" value="OLFACTORYR"/>
</dbReference>
<evidence type="ECO:0000256" key="1">
    <source>
        <dbReference type="ARBA" id="ARBA00004651"/>
    </source>
</evidence>
<feature type="transmembrane region" description="Helical" evidence="11">
    <location>
        <begin position="213"/>
        <end position="241"/>
    </location>
</feature>
<evidence type="ECO:0000313" key="13">
    <source>
        <dbReference type="EMBL" id="EHB18129.1"/>
    </source>
</evidence>
<dbReference type="GO" id="GO:0004984">
    <property type="term" value="F:olfactory receptor activity"/>
    <property type="evidence" value="ECO:0007669"/>
    <property type="project" value="InterPro"/>
</dbReference>
<dbReference type="PRINTS" id="PR00237">
    <property type="entry name" value="GPCRRHODOPSN"/>
</dbReference>
<keyword evidence="5" id="KW-0552">Olfaction</keyword>
<dbReference type="GO" id="GO:0004930">
    <property type="term" value="F:G protein-coupled receptor activity"/>
    <property type="evidence" value="ECO:0007669"/>
    <property type="project" value="InterPro"/>
</dbReference>
<evidence type="ECO:0000256" key="5">
    <source>
        <dbReference type="ARBA" id="ARBA00022725"/>
    </source>
</evidence>
<dbReference type="AlphaFoldDB" id="G5C9B8"/>